<dbReference type="PANTHER" id="PTHR13457">
    <property type="entry name" value="BAP28"/>
    <property type="match status" value="1"/>
</dbReference>
<dbReference type="InterPro" id="IPR012954">
    <property type="entry name" value="BP28_C_dom"/>
</dbReference>
<accession>A0A8X7MSX6</accession>
<feature type="compositionally biased region" description="Basic and acidic residues" evidence="9">
    <location>
        <begin position="1286"/>
        <end position="1296"/>
    </location>
</feature>
<dbReference type="InterPro" id="IPR040191">
    <property type="entry name" value="UTP10"/>
</dbReference>
<dbReference type="Pfam" id="PF08146">
    <property type="entry name" value="BP28CT"/>
    <property type="match status" value="1"/>
</dbReference>
<dbReference type="Pfam" id="PF23243">
    <property type="entry name" value="HEAT_HEATR1"/>
    <property type="match status" value="1"/>
</dbReference>
<dbReference type="Proteomes" id="UP000077684">
    <property type="component" value="Unassembled WGS sequence"/>
</dbReference>
<dbReference type="GO" id="GO:0045943">
    <property type="term" value="P:positive regulation of transcription by RNA polymerase I"/>
    <property type="evidence" value="ECO:0007669"/>
    <property type="project" value="TreeGrafter"/>
</dbReference>
<keyword evidence="6 8" id="KW-0539">Nucleus</keyword>
<dbReference type="SMART" id="SM01036">
    <property type="entry name" value="BP28CT"/>
    <property type="match status" value="1"/>
</dbReference>
<dbReference type="SUPFAM" id="SSF48371">
    <property type="entry name" value="ARM repeat"/>
    <property type="match status" value="2"/>
</dbReference>
<evidence type="ECO:0000256" key="1">
    <source>
        <dbReference type="ARBA" id="ARBA00004604"/>
    </source>
</evidence>
<comment type="subunit">
    <text evidence="8">Component of the ribosomal small subunit (SSU) processome.</text>
</comment>
<comment type="similarity">
    <text evidence="2 8">Belongs to the HEATR1/UTP10 family.</text>
</comment>
<dbReference type="InterPro" id="IPR016024">
    <property type="entry name" value="ARM-type_fold"/>
</dbReference>
<protein>
    <recommendedName>
        <fullName evidence="3 8">U3 small nucleolar RNA-associated protein 10</fullName>
    </recommendedName>
</protein>
<keyword evidence="4 8" id="KW-0690">Ribosome biogenesis</keyword>
<dbReference type="GO" id="GO:0034455">
    <property type="term" value="C:t-UTP complex"/>
    <property type="evidence" value="ECO:0007669"/>
    <property type="project" value="TreeGrafter"/>
</dbReference>
<comment type="caution">
    <text evidence="11">The sequence shown here is derived from an EMBL/GenBank/DDBJ whole genome shotgun (WGS) entry which is preliminary data.</text>
</comment>
<dbReference type="GO" id="GO:0000462">
    <property type="term" value="P:maturation of SSU-rRNA from tricistronic rRNA transcript (SSU-rRNA, 5.8S rRNA, LSU-rRNA)"/>
    <property type="evidence" value="ECO:0007669"/>
    <property type="project" value="TreeGrafter"/>
</dbReference>
<evidence type="ECO:0000256" key="9">
    <source>
        <dbReference type="SAM" id="MobiDB-lite"/>
    </source>
</evidence>
<evidence type="ECO:0000256" key="5">
    <source>
        <dbReference type="ARBA" id="ARBA00022552"/>
    </source>
</evidence>
<evidence type="ECO:0000313" key="12">
    <source>
        <dbReference type="Proteomes" id="UP000077684"/>
    </source>
</evidence>
<dbReference type="InterPro" id="IPR056473">
    <property type="entry name" value="HEAT_Utp10/HEAT1"/>
</dbReference>
<proteinExistence type="inferred from homology"/>
<comment type="function">
    <text evidence="8">Involved in nucleolar processing of pre-18S ribosomal RNA.</text>
</comment>
<keyword evidence="5 8" id="KW-0698">rRNA processing</keyword>
<dbReference type="GO" id="GO:0032040">
    <property type="term" value="C:small-subunit processome"/>
    <property type="evidence" value="ECO:0007669"/>
    <property type="project" value="TreeGrafter"/>
</dbReference>
<dbReference type="GO" id="GO:0030686">
    <property type="term" value="C:90S preribosome"/>
    <property type="evidence" value="ECO:0007669"/>
    <property type="project" value="TreeGrafter"/>
</dbReference>
<evidence type="ECO:0000256" key="2">
    <source>
        <dbReference type="ARBA" id="ARBA00010559"/>
    </source>
</evidence>
<keyword evidence="12" id="KW-1185">Reference proteome</keyword>
<name>A0A8X7MSX6_9BASI</name>
<evidence type="ECO:0000256" key="6">
    <source>
        <dbReference type="ARBA" id="ARBA00023242"/>
    </source>
</evidence>
<reference evidence="11" key="2">
    <citation type="journal article" date="2019" name="IMA Fungus">
        <title>Genome sequencing and comparison of five Tilletia species to identify candidate genes for the detection of regulated species infecting wheat.</title>
        <authorList>
            <person name="Nguyen H.D.T."/>
            <person name="Sultana T."/>
            <person name="Kesanakurti P."/>
            <person name="Hambleton S."/>
        </authorList>
    </citation>
    <scope>NUCLEOTIDE SEQUENCE</scope>
    <source>
        <strain evidence="11">DAOMC 236426</strain>
    </source>
</reference>
<evidence type="ECO:0000256" key="7">
    <source>
        <dbReference type="ARBA" id="ARBA00023274"/>
    </source>
</evidence>
<gene>
    <name evidence="11" type="ORF">A4X06_0g4074</name>
</gene>
<dbReference type="Gene3D" id="1.25.10.10">
    <property type="entry name" value="Leucine-rich Repeat Variant"/>
    <property type="match status" value="1"/>
</dbReference>
<dbReference type="InterPro" id="IPR011989">
    <property type="entry name" value="ARM-like"/>
</dbReference>
<feature type="region of interest" description="Disordered" evidence="9">
    <location>
        <begin position="1286"/>
        <end position="1306"/>
    </location>
</feature>
<dbReference type="GO" id="GO:0030515">
    <property type="term" value="F:snoRNA binding"/>
    <property type="evidence" value="ECO:0007669"/>
    <property type="project" value="TreeGrafter"/>
</dbReference>
<comment type="subcellular location">
    <subcellularLocation>
        <location evidence="1 8">Nucleus</location>
        <location evidence="1 8">Nucleolus</location>
    </subcellularLocation>
</comment>
<sequence length="2230" mass="241965">MASALASQLAGIRSVNAARIATLGSSAGAQHTASYLFPPKTAAAQDLNTVHALARTGLEELAAHDRWFESSSAWASDDVTRSGRELLFGESSKSRDRSVLTKEDNALIDEALALFLARVAHVITGRSAAKCLEWLVRRFRINEFNVPVLLGAFMPFHTTPQFARMLKICRIEHHPFLAFLQPCKEKETPLPAPLLISALLSSPTLSTSNELLRWVTSLIIVRRAAASQPHRTLISFWAATLIQLSLRWADLDPGSRTELGAAGLSSASHNRRNKRRGGENRLDDAQIHLNLILPVAVRCAALVPSQDDISELRTASLMVIAALGACFPFSSEAVRATIGSLVSPARADPQAADEQAIMPLISACIALFSHALSDEDALSPLLSLNQAEQEAAHLVSAEAAQVLLGLPRFAESVAEASGRGTEVTPLAQQILAAVTRPRTPLASLDETAESLSKIILSPSLSDDLRLEAARYLLTLKYGAEEPAEKQRLRLRLLSDLREQQTQIFDEAVKVVNSGVGEDKAAEEALWAVLEAVITKQTSLRIPQTGKGGQVETTTLWLTVHSPSPTQRVLAIRSLYEALSAGTLPASDSFAVNALQSRMSGVSEEDSDVLGAVYADPSQVIAVLGAKRATELVLSALNPDGQGANLSRQAMEAHLKFFLGHLLPRDAAGLVPRLIKEVLWGRLLQTKAARKTADAVADALRKTSLPAIPKDGHEAVKPWFSVLHALVGELGRLSKVRDDHLKYNEGVAQAISSQLAKVVTASVHFDDLLDFLVAKTRVTSNSPSATQASARALALLVLVRLIPSVNKGQLAQLAQRVAFGLRLSNSTADASTEDHVEDLDVVGADAFVLSSGLSDALYSKPGQERTMRRLVAVLFGAVLNKLPINGNGAELLPIGDTSNNVLVGIRLFVVLTSSQLAPRTSQALMQRLRDNLGQSYLAFLATIWTVSSASLAQALHGVKKGAAVPTTDDGRESELLTRKSALQEAQRFLSTAVNSPGAGATKIQDFQTVVPALLLALQNEYKEIRQAALKPLETIASAQAIASKPNVEFTEYGYDSIYGISSKDLVYLHYVDVCKYLRSLLVERDSFVNDEQNLSIWHATALNITKADKRKEAEYKQAVVAFLLAHVVAWPSTLAGIGLLESLRDVPNPAKLRTLSPVLRRLVGSGDELVSLEDADEQRRLIQLMFTAYDGTAASVVEDKTNGTWSLLLQAMSASSAFIQKCACSAVSGPFFRSLRPDMAQELLHHIVATLNEAPVTQTAQLRQCLKDLPAPSSIFAPILAQTREKLAGASGGERREAKRARNSVTSEDVQARASSTLAVLLETVGARDIKGIPSLVAELFDVLRTTVDVSGIPVTNPDHLMQLTMAALLSALSNSSEKSAQVIQAIRADTVISTIKASQNPQTFQQALVLLNRIATISQELVLHNVMPIFTFVGSSMLQRDDSYSFEIVQQTLQSIIPAYVQSLRASSQSGDHFELLRHGRTFMRIFTDAATHIPRHRRQTFFKSLLDVLGPSDFLAAICMLLTDRSAHKVAKQSAEAFSESISLPLNLLMSFNVGTQVGAIEQIFGEVMRLWEHRAVNTVEARESVFLDRMDRAMREHSDRRAGPVQQLCALMRLVIAATGSSSFRSRLNKMKKQEARAVIDEQLESCVHRTLKLALVDDGEVREISNQVLETLLGHISVDGFMSLVGVLVTDQSNVTMRTGLSLYSTRFAVMSADEKAASEAKVLPVLNVAVKIVAAAQTAAEQPVELAEALASIKVSTVAKLTTLHPVLVSAVPSLLKLSTSGGLTPSLQVEVLTTISRIVRVIGPRLIPHLGSIVTAILSVIGSSSTHNSGSVLAGAFGVLSSLLATLPTFMVSHVHVILAALVKGDLLDTLERDEFEGAERPLNTLYDSLVKSVAVEKMLESLQKLWEIHSQAGELSSLISVVECLRRVIIRLDRPAIAAIYKNLFRFFLKIFDTRRLHSTKLDNEGVDQVEEAALQAFIDMALQLNESAFRPLFYHIFDWAVLELAEDDRPVSDRGLCARRTLLFKLVNTLLSQLRGLFTTYYATVLDHTIELLNAFAAGELEDAVLWHEVLSSVELTCQFDEGNFWNPTRLSKISASLIGQVQVCASGEHTDVDDQETKQALLASAVAALAQTVSDEDSLQELNDGLLRKTRSGTSTEKAAALSVLDELWSTQAEAMQPFVAQTTPFLAELLDADDATVLQRTNQLVQTIEGIMGEPLDSYLQ</sequence>
<evidence type="ECO:0000256" key="8">
    <source>
        <dbReference type="RuleBase" id="RU367065"/>
    </source>
</evidence>
<evidence type="ECO:0000256" key="4">
    <source>
        <dbReference type="ARBA" id="ARBA00022517"/>
    </source>
</evidence>
<organism evidence="11 12">
    <name type="scientific">Tilletia controversa</name>
    <name type="common">dwarf bunt fungus</name>
    <dbReference type="NCBI Taxonomy" id="13291"/>
    <lineage>
        <taxon>Eukaryota</taxon>
        <taxon>Fungi</taxon>
        <taxon>Dikarya</taxon>
        <taxon>Basidiomycota</taxon>
        <taxon>Ustilaginomycotina</taxon>
        <taxon>Exobasidiomycetes</taxon>
        <taxon>Tilletiales</taxon>
        <taxon>Tilletiaceae</taxon>
        <taxon>Tilletia</taxon>
    </lineage>
</organism>
<evidence type="ECO:0000256" key="3">
    <source>
        <dbReference type="ARBA" id="ARBA00015399"/>
    </source>
</evidence>
<feature type="domain" description="BP28 C-terminal" evidence="10">
    <location>
        <begin position="1940"/>
        <end position="2092"/>
    </location>
</feature>
<keyword evidence="7 8" id="KW-0687">Ribonucleoprotein</keyword>
<evidence type="ECO:0000313" key="11">
    <source>
        <dbReference type="EMBL" id="KAE8247945.1"/>
    </source>
</evidence>
<evidence type="ECO:0000259" key="10">
    <source>
        <dbReference type="SMART" id="SM01036"/>
    </source>
</evidence>
<dbReference type="PANTHER" id="PTHR13457:SF1">
    <property type="entry name" value="HEAT REPEAT-CONTAINING PROTEIN 1"/>
    <property type="match status" value="1"/>
</dbReference>
<reference evidence="11" key="1">
    <citation type="submission" date="2016-04" db="EMBL/GenBank/DDBJ databases">
        <authorList>
            <person name="Nguyen H.D."/>
            <person name="Samba Siva P."/>
            <person name="Cullis J."/>
            <person name="Levesque C.A."/>
            <person name="Hambleton S."/>
        </authorList>
    </citation>
    <scope>NUCLEOTIDE SEQUENCE</scope>
    <source>
        <strain evidence="11">DAOMC 236426</strain>
    </source>
</reference>
<dbReference type="EMBL" id="LWDE02000408">
    <property type="protein sequence ID" value="KAE8247945.1"/>
    <property type="molecule type" value="Genomic_DNA"/>
</dbReference>